<evidence type="ECO:0000256" key="5">
    <source>
        <dbReference type="ARBA" id="ARBA00023136"/>
    </source>
</evidence>
<dbReference type="Pfam" id="PF13906">
    <property type="entry name" value="AA_permease_C"/>
    <property type="match status" value="1"/>
</dbReference>
<gene>
    <name evidence="7" type="ORF">ZEAMMB73_Zm00001d033493</name>
</gene>
<organism evidence="7">
    <name type="scientific">Zea mays</name>
    <name type="common">Maize</name>
    <dbReference type="NCBI Taxonomy" id="4577"/>
    <lineage>
        <taxon>Eukaryota</taxon>
        <taxon>Viridiplantae</taxon>
        <taxon>Streptophyta</taxon>
        <taxon>Embryophyta</taxon>
        <taxon>Tracheophyta</taxon>
        <taxon>Spermatophyta</taxon>
        <taxon>Magnoliopsida</taxon>
        <taxon>Liliopsida</taxon>
        <taxon>Poales</taxon>
        <taxon>Poaceae</taxon>
        <taxon>PACMAD clade</taxon>
        <taxon>Panicoideae</taxon>
        <taxon>Andropogonodae</taxon>
        <taxon>Andropogoneae</taxon>
        <taxon>Tripsacinae</taxon>
        <taxon>Zea</taxon>
    </lineage>
</organism>
<dbReference type="PANTHER" id="PTHR43243">
    <property type="entry name" value="INNER MEMBRANE TRANSPORTER YGJI-RELATED"/>
    <property type="match status" value="1"/>
</dbReference>
<dbReference type="GO" id="GO:0022857">
    <property type="term" value="F:transmembrane transporter activity"/>
    <property type="evidence" value="ECO:0007669"/>
    <property type="project" value="InterPro"/>
</dbReference>
<evidence type="ECO:0000313" key="7">
    <source>
        <dbReference type="EMBL" id="ONM07704.1"/>
    </source>
</evidence>
<name>A0A1D6KZ95_MAIZE</name>
<dbReference type="GO" id="GO:0016020">
    <property type="term" value="C:membrane"/>
    <property type="evidence" value="ECO:0007669"/>
    <property type="project" value="UniProtKB-SubCell"/>
</dbReference>
<dbReference type="EMBL" id="CM007647">
    <property type="protein sequence ID" value="ONM07704.1"/>
    <property type="molecule type" value="Genomic_DNA"/>
</dbReference>
<keyword evidence="5" id="KW-0472">Membrane</keyword>
<comment type="similarity">
    <text evidence="2">Belongs to the amino acid-polyamine-organocation (APC) superfamily. Cationic amino acid transporter (CAT) (TC 2.A.3.3) family.</text>
</comment>
<evidence type="ECO:0000256" key="4">
    <source>
        <dbReference type="ARBA" id="ARBA00022989"/>
    </source>
</evidence>
<evidence type="ECO:0000256" key="1">
    <source>
        <dbReference type="ARBA" id="ARBA00004141"/>
    </source>
</evidence>
<dbReference type="AlphaFoldDB" id="A0A1D6KZ95"/>
<keyword evidence="4" id="KW-1133">Transmembrane helix</keyword>
<reference evidence="7" key="1">
    <citation type="submission" date="2015-12" db="EMBL/GenBank/DDBJ databases">
        <title>Update maize B73 reference genome by single molecule sequencing technologies.</title>
        <authorList>
            <consortium name="Maize Genome Sequencing Project"/>
            <person name="Ware D."/>
        </authorList>
    </citation>
    <scope>NUCLEOTIDE SEQUENCE [LARGE SCALE GENOMIC DNA]</scope>
    <source>
        <tissue evidence="7">Seedling</tissue>
    </source>
</reference>
<dbReference type="InterPro" id="IPR002293">
    <property type="entry name" value="AA/rel_permease1"/>
</dbReference>
<evidence type="ECO:0000256" key="2">
    <source>
        <dbReference type="ARBA" id="ARBA00008572"/>
    </source>
</evidence>
<accession>A0A1D6KZ95</accession>
<protein>
    <submittedName>
        <fullName evidence="7">Cationic amino acid transporter 4 vacuolar</fullName>
    </submittedName>
</protein>
<comment type="subcellular location">
    <subcellularLocation>
        <location evidence="1">Membrane</location>
        <topology evidence="1">Multi-pass membrane protein</topology>
    </subcellularLocation>
</comment>
<evidence type="ECO:0000256" key="3">
    <source>
        <dbReference type="ARBA" id="ARBA00022692"/>
    </source>
</evidence>
<keyword evidence="3" id="KW-0812">Transmembrane</keyword>
<feature type="domain" description="Cationic amino acid transporter C-terminal" evidence="6">
    <location>
        <begin position="499"/>
        <end position="549"/>
    </location>
</feature>
<dbReference type="PIRSF" id="PIRSF006060">
    <property type="entry name" value="AA_transporter"/>
    <property type="match status" value="1"/>
</dbReference>
<dbReference type="InterPro" id="IPR029485">
    <property type="entry name" value="CAT_C"/>
</dbReference>
<dbReference type="PANTHER" id="PTHR43243:SF75">
    <property type="entry name" value="AMINO ACID PERMEASE FAMILY PROTEIN, EXPRESSED"/>
    <property type="match status" value="1"/>
</dbReference>
<dbReference type="Pfam" id="PF13520">
    <property type="entry name" value="AA_permease_2"/>
    <property type="match status" value="1"/>
</dbReference>
<sequence length="574" mass="61463">MALEAGSSGCGGRGWGGGFRSLMRRKQVDSDRIRAEGQPQLAKELNVPELVAIGSFYLPSVAWLIGWALVLEYTIGGSAVARGISPNLALFFGGQDSLPWILARHQLPWFGIIIDPCAAALVCVVTVLLCMGIKESSFAQGVVTVLNAFVMIFVIVAGSYIGFQIGWVGYKDSDGYFPYGVNGMLAGSATVFFAYIGFDTVASTAEEVRNPQRDLPLGIGVALAICCALYMAVSVVIVGLVPYFAMDPDTPISSAFAKHGMQWAMYVVTTGAVLALCSNLMGSLLPQPRILMAMARDGLLPSFFSDVNKQTQVPVKSTIVTGICAAALAFTMDVSQLAGMVSVGTLLAFTVVAVSILILRYVPPDEVPLPPSLQESFRLNQECDEERDRALLGVGNCTLSQTKDVIVVVESVKDPLIDIPLHKGKMDETKRRKIASLSIGSVCIGVLILTSSASATWLPFLPICIGCIIGVVLLLAGLSLLSWIDQDAGRHSFGHSGGFTCPFVPVLPVLCILINTYLLINLGGDTWMRVGIWLLMGVLLYIFYGRTHSSLTDVVYVPVAQADEMYRSSSGYVS</sequence>
<dbReference type="Gene3D" id="1.20.1740.10">
    <property type="entry name" value="Amino acid/polyamine transporter I"/>
    <property type="match status" value="1"/>
</dbReference>
<proteinExistence type="inferred from homology"/>
<evidence type="ECO:0000259" key="6">
    <source>
        <dbReference type="Pfam" id="PF13906"/>
    </source>
</evidence>
<dbReference type="ExpressionAtlas" id="A0A1D6KZ95">
    <property type="expression patterns" value="baseline and differential"/>
</dbReference>